<comment type="caution">
    <text evidence="1">The sequence shown here is derived from an EMBL/GenBank/DDBJ whole genome shotgun (WGS) entry which is preliminary data.</text>
</comment>
<dbReference type="Proteomes" id="UP000041625">
    <property type="component" value="Unassembled WGS sequence"/>
</dbReference>
<dbReference type="EMBL" id="CCKJ01000037">
    <property type="protein sequence ID" value="CDT78701.1"/>
    <property type="molecule type" value="Genomic_DNA"/>
</dbReference>
<name>A0AA86XD91_9VIBR</name>
<organism evidence="1 2">
    <name type="scientific">Vibrio coralliirubri</name>
    <dbReference type="NCBI Taxonomy" id="1516159"/>
    <lineage>
        <taxon>Bacteria</taxon>
        <taxon>Pseudomonadati</taxon>
        <taxon>Pseudomonadota</taxon>
        <taxon>Gammaproteobacteria</taxon>
        <taxon>Vibrionales</taxon>
        <taxon>Vibrionaceae</taxon>
        <taxon>Vibrio</taxon>
    </lineage>
</organism>
<accession>A0AA86XD91</accession>
<evidence type="ECO:0000313" key="2">
    <source>
        <dbReference type="Proteomes" id="UP000041625"/>
    </source>
</evidence>
<keyword evidence="2" id="KW-1185">Reference proteome</keyword>
<proteinExistence type="predicted"/>
<dbReference type="AlphaFoldDB" id="A0AA86XD91"/>
<protein>
    <submittedName>
        <fullName evidence="1">Uncharacterized protein</fullName>
    </submittedName>
</protein>
<evidence type="ECO:0000313" key="1">
    <source>
        <dbReference type="EMBL" id="CDT78701.1"/>
    </source>
</evidence>
<gene>
    <name evidence="1" type="ORF">VCR31J2_1310639</name>
</gene>
<reference evidence="1 2" key="1">
    <citation type="submission" date="2014-06" db="EMBL/GenBank/DDBJ databases">
        <authorList>
            <person name="Le Roux F."/>
        </authorList>
    </citation>
    <scope>NUCLEOTIDE SEQUENCE [LARGE SCALE GENOMIC DNA]</scope>
    <source>
        <strain evidence="1 2">J2-31</strain>
    </source>
</reference>
<sequence>MLSNLLKSQVSVLWIHFLQVYSQLFELYKKTYSLCWREEAFIDHMVFRACVIACVIACEAPKLAGTIGFTMPVVCTFLIIFPEA</sequence>